<evidence type="ECO:0000313" key="6">
    <source>
        <dbReference type="Proteomes" id="UP000199468"/>
    </source>
</evidence>
<dbReference type="Gene3D" id="3.40.50.1100">
    <property type="match status" value="2"/>
</dbReference>
<proteinExistence type="inferred from homology"/>
<evidence type="ECO:0000259" key="4">
    <source>
        <dbReference type="Pfam" id="PF00291"/>
    </source>
</evidence>
<dbReference type="InterPro" id="IPR027278">
    <property type="entry name" value="ACCD_DCysDesulf"/>
</dbReference>
<protein>
    <submittedName>
        <fullName evidence="5">D-cysteine desulfhydrase/L-cysteate sulfo-lyase</fullName>
    </submittedName>
</protein>
<comment type="similarity">
    <text evidence="2">Belongs to the ACC deaminase/D-cysteine desulfhydrase family.</text>
</comment>
<dbReference type="EMBL" id="FNBZ01000004">
    <property type="protein sequence ID" value="SDG47978.1"/>
    <property type="molecule type" value="Genomic_DNA"/>
</dbReference>
<reference evidence="5 6" key="1">
    <citation type="submission" date="2016-10" db="EMBL/GenBank/DDBJ databases">
        <authorList>
            <person name="Varghese N."/>
            <person name="Submissions S."/>
        </authorList>
    </citation>
    <scope>NUCLEOTIDE SEQUENCE [LARGE SCALE GENOMIC DNA]</scope>
    <source>
        <strain evidence="5 6">DSM 26672</strain>
    </source>
</reference>
<dbReference type="PANTHER" id="PTHR43780:SF2">
    <property type="entry name" value="1-AMINOCYCLOPROPANE-1-CARBOXYLATE DEAMINASE-RELATED"/>
    <property type="match status" value="1"/>
</dbReference>
<dbReference type="Proteomes" id="UP000199468">
    <property type="component" value="Unassembled WGS sequence"/>
</dbReference>
<comment type="caution">
    <text evidence="5">The sequence shown here is derived from an EMBL/GenBank/DDBJ whole genome shotgun (WGS) entry which is preliminary data.</text>
</comment>
<dbReference type="InterPro" id="IPR001926">
    <property type="entry name" value="TrpB-like_PALP"/>
</dbReference>
<evidence type="ECO:0000256" key="2">
    <source>
        <dbReference type="ARBA" id="ARBA00008639"/>
    </source>
</evidence>
<feature type="domain" description="Tryptophan synthase beta chain-like PALP" evidence="4">
    <location>
        <begin position="18"/>
        <end position="318"/>
    </location>
</feature>
<organism evidence="5 6">
    <name type="scientific">Bosea robiniae</name>
    <dbReference type="NCBI Taxonomy" id="1036780"/>
    <lineage>
        <taxon>Bacteria</taxon>
        <taxon>Pseudomonadati</taxon>
        <taxon>Pseudomonadota</taxon>
        <taxon>Alphaproteobacteria</taxon>
        <taxon>Hyphomicrobiales</taxon>
        <taxon>Boseaceae</taxon>
        <taxon>Bosea</taxon>
    </lineage>
</organism>
<dbReference type="InterPro" id="IPR036052">
    <property type="entry name" value="TrpB-like_PALP_sf"/>
</dbReference>
<evidence type="ECO:0000256" key="3">
    <source>
        <dbReference type="ARBA" id="ARBA00022898"/>
    </source>
</evidence>
<dbReference type="SUPFAM" id="SSF53686">
    <property type="entry name" value="Tryptophan synthase beta subunit-like PLP-dependent enzymes"/>
    <property type="match status" value="1"/>
</dbReference>
<evidence type="ECO:0000256" key="1">
    <source>
        <dbReference type="ARBA" id="ARBA00001933"/>
    </source>
</evidence>
<dbReference type="Pfam" id="PF00291">
    <property type="entry name" value="PALP"/>
    <property type="match status" value="1"/>
</dbReference>
<evidence type="ECO:0000313" key="5">
    <source>
        <dbReference type="EMBL" id="SDG47978.1"/>
    </source>
</evidence>
<dbReference type="RefSeq" id="WP_244512002.1">
    <property type="nucleotide sequence ID" value="NZ_FNBZ01000004.1"/>
</dbReference>
<keyword evidence="6" id="KW-1185">Reference proteome</keyword>
<keyword evidence="3" id="KW-0663">Pyridoxal phosphate</keyword>
<name>A0ABY0P0Q1_9HYPH</name>
<accession>A0ABY0P0Q1</accession>
<comment type="cofactor">
    <cofactor evidence="1">
        <name>pyridoxal 5'-phosphate</name>
        <dbReference type="ChEBI" id="CHEBI:597326"/>
    </cofactor>
</comment>
<dbReference type="PIRSF" id="PIRSF006278">
    <property type="entry name" value="ACCD_DCysDesulf"/>
    <property type="match status" value="1"/>
</dbReference>
<gene>
    <name evidence="5" type="ORF">SAMN05421844_104128</name>
</gene>
<dbReference type="PANTHER" id="PTHR43780">
    <property type="entry name" value="1-AMINOCYCLOPROPANE-1-CARBOXYLATE DEAMINASE-RELATED"/>
    <property type="match status" value="1"/>
</dbReference>
<sequence length="334" mass="35837">MTSGLQSILREPRYDLVKAPTPLQRLSGFERKLGRPGLYMKRDDLMEIGLGGNKLRSLEFWLGAALREHADIVLVAGGATSNLCRLTAAAASMAGLDCVIIHNAEDSPANRERSFLNRLFGAETRFIGPVGEEERAAAMKAAAAELMGQGRTPYIVGDAVLGALGYILAAFELHEQSQRESAPLRHVFLAGSMGPTEAGFIFGNAMLGHPFQVHLVSVEYGQAELEERIRRIYEGIGKRTGLAVGGLGEAPLHYHMAHLGGGWGVPTLESEAAIVAFARTEGILIEHVYTAKTCAGFLDLVANGTIPQGEPACIIHTGGTASLFSQREQFRTVS</sequence>